<accession>A0A2P2QVE0</accession>
<dbReference type="AlphaFoldDB" id="A0A2P2QVE0"/>
<evidence type="ECO:0000313" key="2">
    <source>
        <dbReference type="EMBL" id="MBX70982.1"/>
    </source>
</evidence>
<keyword evidence="1" id="KW-0812">Transmembrane</keyword>
<name>A0A2P2QVE0_RHIMU</name>
<keyword evidence="1" id="KW-1133">Transmembrane helix</keyword>
<proteinExistence type="predicted"/>
<protein>
    <submittedName>
        <fullName evidence="2">Uncharacterized protein</fullName>
    </submittedName>
</protein>
<keyword evidence="1" id="KW-0472">Membrane</keyword>
<organism evidence="2">
    <name type="scientific">Rhizophora mucronata</name>
    <name type="common">Asiatic mangrove</name>
    <dbReference type="NCBI Taxonomy" id="61149"/>
    <lineage>
        <taxon>Eukaryota</taxon>
        <taxon>Viridiplantae</taxon>
        <taxon>Streptophyta</taxon>
        <taxon>Embryophyta</taxon>
        <taxon>Tracheophyta</taxon>
        <taxon>Spermatophyta</taxon>
        <taxon>Magnoliopsida</taxon>
        <taxon>eudicotyledons</taxon>
        <taxon>Gunneridae</taxon>
        <taxon>Pentapetalae</taxon>
        <taxon>rosids</taxon>
        <taxon>fabids</taxon>
        <taxon>Malpighiales</taxon>
        <taxon>Rhizophoraceae</taxon>
        <taxon>Rhizophora</taxon>
    </lineage>
</organism>
<evidence type="ECO:0000256" key="1">
    <source>
        <dbReference type="SAM" id="Phobius"/>
    </source>
</evidence>
<reference evidence="2" key="1">
    <citation type="submission" date="2018-02" db="EMBL/GenBank/DDBJ databases">
        <title>Rhizophora mucronata_Transcriptome.</title>
        <authorList>
            <person name="Meera S.P."/>
            <person name="Sreeshan A."/>
            <person name="Augustine A."/>
        </authorList>
    </citation>
    <scope>NUCLEOTIDE SEQUENCE</scope>
    <source>
        <tissue evidence="2">Leaf</tissue>
    </source>
</reference>
<dbReference type="EMBL" id="GGEC01090498">
    <property type="protein sequence ID" value="MBX70982.1"/>
    <property type="molecule type" value="Transcribed_RNA"/>
</dbReference>
<sequence length="72" mass="7838">MEFLELTDVTSDSIAESFADLLDELSTPAYPLNAGVETLVEPFLKVLLISVVISFAISLDFLVLYLEGPKSS</sequence>
<feature type="transmembrane region" description="Helical" evidence="1">
    <location>
        <begin position="46"/>
        <end position="66"/>
    </location>
</feature>